<evidence type="ECO:0000313" key="1">
    <source>
        <dbReference type="EMBL" id="KAF9594270.1"/>
    </source>
</evidence>
<sequence>MAALFSICIGLNSSIDGVTQELCGKWLELGLMSFNMCFSRDARDNLIQSDGELHSLACYCFAKKIQIIEINLVVCESLLITSNHASSSSCVGGGEVVAYKTYKSDFWWHNLGGGVGQ</sequence>
<proteinExistence type="predicted"/>
<name>A0A835H8H4_9MAGN</name>
<protein>
    <submittedName>
        <fullName evidence="1">Uncharacterized protein</fullName>
    </submittedName>
</protein>
<keyword evidence="2" id="KW-1185">Reference proteome</keyword>
<reference evidence="1 2" key="1">
    <citation type="submission" date="2020-10" db="EMBL/GenBank/DDBJ databases">
        <title>The Coptis chinensis genome and diversification of protoberbering-type alkaloids.</title>
        <authorList>
            <person name="Wang B."/>
            <person name="Shu S."/>
            <person name="Song C."/>
            <person name="Liu Y."/>
        </authorList>
    </citation>
    <scope>NUCLEOTIDE SEQUENCE [LARGE SCALE GENOMIC DNA]</scope>
    <source>
        <strain evidence="1">HL-2020</strain>
        <tissue evidence="1">Leaf</tissue>
    </source>
</reference>
<comment type="caution">
    <text evidence="1">The sequence shown here is derived from an EMBL/GenBank/DDBJ whole genome shotgun (WGS) entry which is preliminary data.</text>
</comment>
<evidence type="ECO:0000313" key="2">
    <source>
        <dbReference type="Proteomes" id="UP000631114"/>
    </source>
</evidence>
<dbReference type="Proteomes" id="UP000631114">
    <property type="component" value="Unassembled WGS sequence"/>
</dbReference>
<gene>
    <name evidence="1" type="ORF">IFM89_028927</name>
</gene>
<dbReference type="AlphaFoldDB" id="A0A835H8H4"/>
<organism evidence="1 2">
    <name type="scientific">Coptis chinensis</name>
    <dbReference type="NCBI Taxonomy" id="261450"/>
    <lineage>
        <taxon>Eukaryota</taxon>
        <taxon>Viridiplantae</taxon>
        <taxon>Streptophyta</taxon>
        <taxon>Embryophyta</taxon>
        <taxon>Tracheophyta</taxon>
        <taxon>Spermatophyta</taxon>
        <taxon>Magnoliopsida</taxon>
        <taxon>Ranunculales</taxon>
        <taxon>Ranunculaceae</taxon>
        <taxon>Coptidoideae</taxon>
        <taxon>Coptis</taxon>
    </lineage>
</organism>
<dbReference type="EMBL" id="JADFTS010000008">
    <property type="protein sequence ID" value="KAF9594270.1"/>
    <property type="molecule type" value="Genomic_DNA"/>
</dbReference>
<accession>A0A835H8H4</accession>